<evidence type="ECO:0000313" key="3">
    <source>
        <dbReference type="Proteomes" id="UP000558488"/>
    </source>
</evidence>
<protein>
    <submittedName>
        <fullName evidence="2">Uncharacterized protein</fullName>
    </submittedName>
</protein>
<keyword evidence="3" id="KW-1185">Reference proteome</keyword>
<dbReference type="Proteomes" id="UP000558488">
    <property type="component" value="Unassembled WGS sequence"/>
</dbReference>
<feature type="chain" id="PRO_5029600708" evidence="1">
    <location>
        <begin position="16"/>
        <end position="181"/>
    </location>
</feature>
<organism evidence="2 3">
    <name type="scientific">Pipistrellus kuhlii</name>
    <name type="common">Kuhl's pipistrelle</name>
    <dbReference type="NCBI Taxonomy" id="59472"/>
    <lineage>
        <taxon>Eukaryota</taxon>
        <taxon>Metazoa</taxon>
        <taxon>Chordata</taxon>
        <taxon>Craniata</taxon>
        <taxon>Vertebrata</taxon>
        <taxon>Euteleostomi</taxon>
        <taxon>Mammalia</taxon>
        <taxon>Eutheria</taxon>
        <taxon>Laurasiatheria</taxon>
        <taxon>Chiroptera</taxon>
        <taxon>Yangochiroptera</taxon>
        <taxon>Vespertilionidae</taxon>
        <taxon>Pipistrellus</taxon>
    </lineage>
</organism>
<feature type="signal peptide" evidence="1">
    <location>
        <begin position="1"/>
        <end position="15"/>
    </location>
</feature>
<gene>
    <name evidence="2" type="ORF">mPipKuh1_007744</name>
</gene>
<evidence type="ECO:0000313" key="2">
    <source>
        <dbReference type="EMBL" id="KAF6392543.1"/>
    </source>
</evidence>
<reference evidence="2 3" key="1">
    <citation type="journal article" date="2020" name="Nature">
        <title>Six reference-quality genomes reveal evolution of bat adaptations.</title>
        <authorList>
            <person name="Jebb D."/>
            <person name="Huang Z."/>
            <person name="Pippel M."/>
            <person name="Hughes G.M."/>
            <person name="Lavrichenko K."/>
            <person name="Devanna P."/>
            <person name="Winkler S."/>
            <person name="Jermiin L.S."/>
            <person name="Skirmuntt E.C."/>
            <person name="Katzourakis A."/>
            <person name="Burkitt-Gray L."/>
            <person name="Ray D.A."/>
            <person name="Sullivan K.A.M."/>
            <person name="Roscito J.G."/>
            <person name="Kirilenko B.M."/>
            <person name="Davalos L.M."/>
            <person name="Corthals A.P."/>
            <person name="Power M.L."/>
            <person name="Jones G."/>
            <person name="Ransome R.D."/>
            <person name="Dechmann D.K.N."/>
            <person name="Locatelli A.G."/>
            <person name="Puechmaille S.J."/>
            <person name="Fedrigo O."/>
            <person name="Jarvis E.D."/>
            <person name="Hiller M."/>
            <person name="Vernes S.C."/>
            <person name="Myers E.W."/>
            <person name="Teeling E.C."/>
        </authorList>
    </citation>
    <scope>NUCLEOTIDE SEQUENCE [LARGE SCALE GENOMIC DNA]</scope>
    <source>
        <strain evidence="2">MPipKuh1</strain>
        <tissue evidence="2">Flight muscle</tissue>
    </source>
</reference>
<keyword evidence="1" id="KW-0732">Signal</keyword>
<dbReference type="AlphaFoldDB" id="A0A7J8B156"/>
<name>A0A7J8B156_PIPKU</name>
<comment type="caution">
    <text evidence="2">The sequence shown here is derived from an EMBL/GenBank/DDBJ whole genome shotgun (WGS) entry which is preliminary data.</text>
</comment>
<dbReference type="EMBL" id="JACAGB010000001">
    <property type="protein sequence ID" value="KAF6392543.1"/>
    <property type="molecule type" value="Genomic_DNA"/>
</dbReference>
<proteinExistence type="predicted"/>
<accession>A0A7J8B156</accession>
<sequence length="181" mass="21024">MFIFFLISLALKVVSVKILLWHISEIKSFCKAKEIIIKITKKPIAWENKFVSVISDKGLISNIYSEYIQLNKRKIKKPKTIKKWATDLNRCFKKKGIKEAKRHMKTCSKSIIIREMQIKTTMIPSHICQNCYHQQINKWQVLVMMQRKRNPRALPVGIQTGVATVENSMAFSQKTKNGTSI</sequence>
<evidence type="ECO:0000256" key="1">
    <source>
        <dbReference type="SAM" id="SignalP"/>
    </source>
</evidence>